<reference evidence="1 4" key="3">
    <citation type="journal article" date="2023" name="Front. Microbiol.">
        <title>Phylogeography and host specificity of Pasteurellaceae pathogenic to sea-farmed fish in the north-east Atlantic.</title>
        <authorList>
            <person name="Gulla S."/>
            <person name="Colquhoun D.J."/>
            <person name="Olsen A.B."/>
            <person name="Spilsberg B."/>
            <person name="Lagesen K."/>
            <person name="Aakesson C.P."/>
            <person name="Strom S."/>
            <person name="Manji F."/>
            <person name="Birkbeck T.H."/>
            <person name="Nilsen H.K."/>
        </authorList>
    </citation>
    <scope>NUCLEOTIDE SEQUENCE [LARGE SCALE GENOMIC DNA]</scope>
    <source>
        <strain evidence="1 4">VIO11850</strain>
    </source>
</reference>
<evidence type="ECO:0000313" key="3">
    <source>
        <dbReference type="Proteomes" id="UP000198883"/>
    </source>
</evidence>
<dbReference type="STRING" id="97481.SAMN05444853_1284"/>
<dbReference type="AlphaFoldDB" id="A0A1H7ZPF7"/>
<protein>
    <submittedName>
        <fullName evidence="1">DUF3396 domain-containing protein</fullName>
    </submittedName>
</protein>
<dbReference type="EMBL" id="JASAVS010000016">
    <property type="protein sequence ID" value="MDP8085781.1"/>
    <property type="molecule type" value="Genomic_DNA"/>
</dbReference>
<dbReference type="GeneID" id="83543717"/>
<dbReference type="RefSeq" id="WP_090923131.1">
    <property type="nucleotide sequence ID" value="NZ_CP016180.1"/>
</dbReference>
<dbReference type="InterPro" id="IPR021815">
    <property type="entry name" value="TsiV"/>
</dbReference>
<organism evidence="2 3">
    <name type="scientific">Phocoenobacter skyensis</name>
    <dbReference type="NCBI Taxonomy" id="97481"/>
    <lineage>
        <taxon>Bacteria</taxon>
        <taxon>Pseudomonadati</taxon>
        <taxon>Pseudomonadota</taxon>
        <taxon>Gammaproteobacteria</taxon>
        <taxon>Pasteurellales</taxon>
        <taxon>Pasteurellaceae</taxon>
        <taxon>Phocoenobacter</taxon>
    </lineage>
</organism>
<accession>A0A1H7ZPF7</accession>
<reference evidence="2" key="2">
    <citation type="submission" date="2016-10" db="EMBL/GenBank/DDBJ databases">
        <authorList>
            <person name="de Groot N.N."/>
        </authorList>
    </citation>
    <scope>NUCLEOTIDE SEQUENCE [LARGE SCALE GENOMIC DNA]</scope>
    <source>
        <strain evidence="2">DSM 24204</strain>
    </source>
</reference>
<keyword evidence="4" id="KW-1185">Reference proteome</keyword>
<gene>
    <name evidence="1" type="ORF">QJT92_07605</name>
    <name evidence="2" type="ORF">SAMN05444853_1284</name>
</gene>
<dbReference type="Proteomes" id="UP000198883">
    <property type="component" value="Unassembled WGS sequence"/>
</dbReference>
<proteinExistence type="predicted"/>
<reference evidence="3" key="1">
    <citation type="submission" date="2016-10" db="EMBL/GenBank/DDBJ databases">
        <authorList>
            <person name="Varghese N."/>
            <person name="Submissions S."/>
        </authorList>
    </citation>
    <scope>NUCLEOTIDE SEQUENCE [LARGE SCALE GENOMIC DNA]</scope>
    <source>
        <strain evidence="3">DSM 24204</strain>
    </source>
</reference>
<evidence type="ECO:0000313" key="1">
    <source>
        <dbReference type="EMBL" id="MDP8085781.1"/>
    </source>
</evidence>
<dbReference type="Proteomes" id="UP001224812">
    <property type="component" value="Unassembled WGS sequence"/>
</dbReference>
<dbReference type="OrthoDB" id="9806181at2"/>
<evidence type="ECO:0000313" key="4">
    <source>
        <dbReference type="Proteomes" id="UP001224812"/>
    </source>
</evidence>
<dbReference type="EMBL" id="FOBN01000028">
    <property type="protein sequence ID" value="SEM60186.1"/>
    <property type="molecule type" value="Genomic_DNA"/>
</dbReference>
<evidence type="ECO:0000313" key="2">
    <source>
        <dbReference type="EMBL" id="SEM60186.1"/>
    </source>
</evidence>
<name>A0A1H7ZPF7_9PAST</name>
<dbReference type="Pfam" id="PF11876">
    <property type="entry name" value="TsiV"/>
    <property type="match status" value="1"/>
</dbReference>
<sequence>MSDIAFKFDAFNSPKIPDYVGAIRLMLPYNTVSEMGASEFISKVLDLCSEMKFLSGNVGFTVNRDYANSSYPDKWSKLWTESKKYLLLDPTKFEGFWNMFQYCNQETNERKFLHVLKRIDWLTFINHRLIDKLGGIDTLTKNLTIDFDGSIIKDVILHKLPHGICVQAGAEPIIGDISNLDYKALSPYRHIGSALKPVTILQNEYGYDVKEFNFGGMSGGGISSNFWIEKGFPLLIKRYKQLSNRK</sequence>